<dbReference type="EMBL" id="CP107006">
    <property type="protein sequence ID" value="UYQ91965.1"/>
    <property type="molecule type" value="Genomic_DNA"/>
</dbReference>
<dbReference type="InterPro" id="IPR013538">
    <property type="entry name" value="ASHA1/2-like_C"/>
</dbReference>
<keyword evidence="4" id="KW-1185">Reference proteome</keyword>
<dbReference type="RefSeq" id="WP_244842096.1">
    <property type="nucleotide sequence ID" value="NZ_CP107006.1"/>
</dbReference>
<evidence type="ECO:0000259" key="2">
    <source>
        <dbReference type="Pfam" id="PF08327"/>
    </source>
</evidence>
<gene>
    <name evidence="3" type="ORF">MKQ68_17915</name>
</gene>
<organism evidence="3 4">
    <name type="scientific">Chitinophaga horti</name>
    <dbReference type="NCBI Taxonomy" id="2920382"/>
    <lineage>
        <taxon>Bacteria</taxon>
        <taxon>Pseudomonadati</taxon>
        <taxon>Bacteroidota</taxon>
        <taxon>Chitinophagia</taxon>
        <taxon>Chitinophagales</taxon>
        <taxon>Chitinophagaceae</taxon>
        <taxon>Chitinophaga</taxon>
    </lineage>
</organism>
<proteinExistence type="inferred from homology"/>
<dbReference type="SUPFAM" id="SSF55961">
    <property type="entry name" value="Bet v1-like"/>
    <property type="match status" value="1"/>
</dbReference>
<name>A0ABY6IX54_9BACT</name>
<comment type="similarity">
    <text evidence="1">Belongs to the AHA1 family.</text>
</comment>
<feature type="domain" description="Activator of Hsp90 ATPase homologue 1/2-like C-terminal" evidence="2">
    <location>
        <begin position="30"/>
        <end position="154"/>
    </location>
</feature>
<evidence type="ECO:0000313" key="4">
    <source>
        <dbReference type="Proteomes" id="UP001162741"/>
    </source>
</evidence>
<dbReference type="Proteomes" id="UP001162741">
    <property type="component" value="Chromosome"/>
</dbReference>
<dbReference type="Pfam" id="PF08327">
    <property type="entry name" value="AHSA1"/>
    <property type="match status" value="1"/>
</dbReference>
<accession>A0ABY6IX54</accession>
<reference evidence="3" key="1">
    <citation type="submission" date="2022-10" db="EMBL/GenBank/DDBJ databases">
        <title>Chitinophaga sp. nov., isolated from soil.</title>
        <authorList>
            <person name="Jeon C.O."/>
        </authorList>
    </citation>
    <scope>NUCLEOTIDE SEQUENCE</scope>
    <source>
        <strain evidence="3">R8</strain>
    </source>
</reference>
<dbReference type="Gene3D" id="3.30.530.20">
    <property type="match status" value="1"/>
</dbReference>
<sequence>MANIHDQVTHTITKTVRIMDNYQSTTLIHADAAIVYKALTHDIARWWSEDFGGSGKTSGGTFTVRFGDNIYKVFAVEVLETDTRVVWLVTDSVIDIPELQNKTEWVGTRIIWSIQADGLATLLNLVHEGLTPEVECYHICQAGWAQFVTSLKVFAETGTGTPFKKS</sequence>
<dbReference type="InterPro" id="IPR023393">
    <property type="entry name" value="START-like_dom_sf"/>
</dbReference>
<evidence type="ECO:0000313" key="3">
    <source>
        <dbReference type="EMBL" id="UYQ91965.1"/>
    </source>
</evidence>
<protein>
    <submittedName>
        <fullName evidence="3">SRPBCC domain-containing protein</fullName>
    </submittedName>
</protein>
<evidence type="ECO:0000256" key="1">
    <source>
        <dbReference type="ARBA" id="ARBA00006817"/>
    </source>
</evidence>